<sequence>MMGDASWPQTIAALVIVITALAFVVRRMMRNLRAASSGSGIQGCYNCAKSKPSSTGPKQVPLVSLGTPSRRDAPENDASEHSAQGGDPKQG</sequence>
<feature type="transmembrane region" description="Helical" evidence="2">
    <location>
        <begin position="6"/>
        <end position="25"/>
    </location>
</feature>
<organism evidence="3 4">
    <name type="scientific">Crateriforma conspicua</name>
    <dbReference type="NCBI Taxonomy" id="2527996"/>
    <lineage>
        <taxon>Bacteria</taxon>
        <taxon>Pseudomonadati</taxon>
        <taxon>Planctomycetota</taxon>
        <taxon>Planctomycetia</taxon>
        <taxon>Planctomycetales</taxon>
        <taxon>Planctomycetaceae</taxon>
        <taxon>Crateriforma</taxon>
    </lineage>
</organism>
<evidence type="ECO:0000256" key="1">
    <source>
        <dbReference type="SAM" id="MobiDB-lite"/>
    </source>
</evidence>
<dbReference type="OrthoDB" id="9897056at2"/>
<feature type="region of interest" description="Disordered" evidence="1">
    <location>
        <begin position="35"/>
        <end position="91"/>
    </location>
</feature>
<protein>
    <submittedName>
        <fullName evidence="3">Uncharacterized protein</fullName>
    </submittedName>
</protein>
<keyword evidence="2" id="KW-0812">Transmembrane</keyword>
<dbReference type="RefSeq" id="WP_146439504.1">
    <property type="nucleotide sequence ID" value="NZ_SJPL01000001.1"/>
</dbReference>
<name>A0A5C5YBZ5_9PLAN</name>
<gene>
    <name evidence="3" type="ORF">Pan14r_31500</name>
</gene>
<reference evidence="3 4" key="1">
    <citation type="submission" date="2019-02" db="EMBL/GenBank/DDBJ databases">
        <title>Deep-cultivation of Planctomycetes and their phenomic and genomic characterization uncovers novel biology.</title>
        <authorList>
            <person name="Wiegand S."/>
            <person name="Jogler M."/>
            <person name="Boedeker C."/>
            <person name="Pinto D."/>
            <person name="Vollmers J."/>
            <person name="Rivas-Marin E."/>
            <person name="Kohn T."/>
            <person name="Peeters S.H."/>
            <person name="Heuer A."/>
            <person name="Rast P."/>
            <person name="Oberbeckmann S."/>
            <person name="Bunk B."/>
            <person name="Jeske O."/>
            <person name="Meyerdierks A."/>
            <person name="Storesund J.E."/>
            <person name="Kallscheuer N."/>
            <person name="Luecker S."/>
            <person name="Lage O.M."/>
            <person name="Pohl T."/>
            <person name="Merkel B.J."/>
            <person name="Hornburger P."/>
            <person name="Mueller R.-W."/>
            <person name="Bruemmer F."/>
            <person name="Labrenz M."/>
            <person name="Spormann A.M."/>
            <person name="Op Den Camp H."/>
            <person name="Overmann J."/>
            <person name="Amann R."/>
            <person name="Jetten M.S.M."/>
            <person name="Mascher T."/>
            <person name="Medema M.H."/>
            <person name="Devos D.P."/>
            <person name="Kaster A.-K."/>
            <person name="Ovreas L."/>
            <person name="Rohde M."/>
            <person name="Galperin M.Y."/>
            <person name="Jogler C."/>
        </authorList>
    </citation>
    <scope>NUCLEOTIDE SEQUENCE [LARGE SCALE GENOMIC DNA]</scope>
    <source>
        <strain evidence="3 4">Pan14r</strain>
    </source>
</reference>
<dbReference type="AlphaFoldDB" id="A0A5C5YBZ5"/>
<keyword evidence="2" id="KW-0472">Membrane</keyword>
<dbReference type="EMBL" id="SJPL01000001">
    <property type="protein sequence ID" value="TWT70842.1"/>
    <property type="molecule type" value="Genomic_DNA"/>
</dbReference>
<comment type="caution">
    <text evidence="3">The sequence shown here is derived from an EMBL/GenBank/DDBJ whole genome shotgun (WGS) entry which is preliminary data.</text>
</comment>
<feature type="compositionally biased region" description="Basic and acidic residues" evidence="1">
    <location>
        <begin position="69"/>
        <end position="80"/>
    </location>
</feature>
<dbReference type="Proteomes" id="UP000317238">
    <property type="component" value="Unassembled WGS sequence"/>
</dbReference>
<keyword evidence="2" id="KW-1133">Transmembrane helix</keyword>
<evidence type="ECO:0000313" key="4">
    <source>
        <dbReference type="Proteomes" id="UP000317238"/>
    </source>
</evidence>
<keyword evidence="4" id="KW-1185">Reference proteome</keyword>
<accession>A0A5C5YBZ5</accession>
<evidence type="ECO:0000313" key="3">
    <source>
        <dbReference type="EMBL" id="TWT70842.1"/>
    </source>
</evidence>
<evidence type="ECO:0000256" key="2">
    <source>
        <dbReference type="SAM" id="Phobius"/>
    </source>
</evidence>
<proteinExistence type="predicted"/>